<dbReference type="InterPro" id="IPR036388">
    <property type="entry name" value="WH-like_DNA-bd_sf"/>
</dbReference>
<evidence type="ECO:0000259" key="1">
    <source>
        <dbReference type="PROSITE" id="PS50043"/>
    </source>
</evidence>
<dbReference type="Pfam" id="PF00196">
    <property type="entry name" value="GerE"/>
    <property type="match status" value="1"/>
</dbReference>
<dbReference type="AlphaFoldDB" id="A0A2T4UIC4"/>
<dbReference type="CDD" id="cd06170">
    <property type="entry name" value="LuxR_C_like"/>
    <property type="match status" value="1"/>
</dbReference>
<dbReference type="GO" id="GO:0003677">
    <property type="term" value="F:DNA binding"/>
    <property type="evidence" value="ECO:0007669"/>
    <property type="project" value="InterPro"/>
</dbReference>
<dbReference type="SMART" id="SM00421">
    <property type="entry name" value="HTH_LUXR"/>
    <property type="match status" value="1"/>
</dbReference>
<evidence type="ECO:0000313" key="3">
    <source>
        <dbReference type="Proteomes" id="UP000240739"/>
    </source>
</evidence>
<organism evidence="2 3">
    <name type="scientific">Paraconexibacter algicola</name>
    <dbReference type="NCBI Taxonomy" id="2133960"/>
    <lineage>
        <taxon>Bacteria</taxon>
        <taxon>Bacillati</taxon>
        <taxon>Actinomycetota</taxon>
        <taxon>Thermoleophilia</taxon>
        <taxon>Solirubrobacterales</taxon>
        <taxon>Paraconexibacteraceae</taxon>
        <taxon>Paraconexibacter</taxon>
    </lineage>
</organism>
<reference evidence="2 3" key="1">
    <citation type="submission" date="2018-03" db="EMBL/GenBank/DDBJ databases">
        <title>Aquarubrobacter algicola gen. nov., sp. nov., a novel actinobacterium isolated from shallow eutrophic lake during the end of cyanobacterial harmful algal blooms.</title>
        <authorList>
            <person name="Chun S.J."/>
        </authorList>
    </citation>
    <scope>NUCLEOTIDE SEQUENCE [LARGE SCALE GENOMIC DNA]</scope>
    <source>
        <strain evidence="2 3">Seoho-28</strain>
    </source>
</reference>
<dbReference type="SUPFAM" id="SSF46894">
    <property type="entry name" value="C-terminal effector domain of the bipartite response regulators"/>
    <property type="match status" value="1"/>
</dbReference>
<comment type="caution">
    <text evidence="2">The sequence shown here is derived from an EMBL/GenBank/DDBJ whole genome shotgun (WGS) entry which is preliminary data.</text>
</comment>
<dbReference type="PRINTS" id="PR00038">
    <property type="entry name" value="HTHLUXR"/>
</dbReference>
<dbReference type="Proteomes" id="UP000240739">
    <property type="component" value="Unassembled WGS sequence"/>
</dbReference>
<dbReference type="Gene3D" id="1.10.10.10">
    <property type="entry name" value="Winged helix-like DNA-binding domain superfamily/Winged helix DNA-binding domain"/>
    <property type="match status" value="1"/>
</dbReference>
<sequence length="622" mass="64257">MGITVDLTDWMDAITERDPLSLLLADEDGTPSDRARCIAILESVREDAAQRADEVARGYIEIASAVLGHASFDEQTVEQANSFNPGADGHAVLIARERVWWAAMSVADADGSIARALRETYDGILNAYAPATTAMLLAGRRRPRGGMTSDELNVLMGYLTDGMTLRGRIDPLFGPEQQALVTGRLFDLLTEDDPDGLVDDEAEGSAAWLDRELAVRGVTVAGAAPQVLQLLRMAQLDDIALVRARLRCATVLRARELRGTAEGLAAWRLAALTVGVLDPAHEPLVADVASSPGAAGEPLDELARVRALLRLGRPAAAADAASGLAARWRDPSGAALATALAAQARLELDDPGAAQLLADEAVAAGGTAAALAHAVRAHLLHDRGEHEAATAAIELGRAAADAAGADHRPHVALDLAAGTVALATGQATAAADLGRTAGDRLARVLDTHPAGGPWRLLVARARVAEGDAPQARRLVSDTLLALGGAESPAVRTLALLVHARTEQGAAATATREEAAAIADRHGLARLARIARADGWTGAPAPAPATAPAATAAAPTVVDLAALGLSPRVAEVVALVAKGMRDAEIADALGIAVRTVNRHVATALKTTGARNRVALTRLVLGQD</sequence>
<evidence type="ECO:0000313" key="2">
    <source>
        <dbReference type="EMBL" id="PTL58955.1"/>
    </source>
</evidence>
<dbReference type="InterPro" id="IPR000792">
    <property type="entry name" value="Tscrpt_reg_LuxR_C"/>
</dbReference>
<dbReference type="PROSITE" id="PS50043">
    <property type="entry name" value="HTH_LUXR_2"/>
    <property type="match status" value="1"/>
</dbReference>
<name>A0A2T4UIC4_9ACTN</name>
<feature type="domain" description="HTH luxR-type" evidence="1">
    <location>
        <begin position="557"/>
        <end position="622"/>
    </location>
</feature>
<dbReference type="EMBL" id="PYYB01000001">
    <property type="protein sequence ID" value="PTL58955.1"/>
    <property type="molecule type" value="Genomic_DNA"/>
</dbReference>
<proteinExistence type="predicted"/>
<dbReference type="RefSeq" id="WP_107567391.1">
    <property type="nucleotide sequence ID" value="NZ_PYYB01000001.1"/>
</dbReference>
<accession>A0A2T4UIC4</accession>
<dbReference type="OrthoDB" id="4214737at2"/>
<dbReference type="InterPro" id="IPR016032">
    <property type="entry name" value="Sig_transdc_resp-reg_C-effctor"/>
</dbReference>
<keyword evidence="3" id="KW-1185">Reference proteome</keyword>
<gene>
    <name evidence="2" type="ORF">C7Y72_04475</name>
</gene>
<protein>
    <recommendedName>
        <fullName evidence="1">HTH luxR-type domain-containing protein</fullName>
    </recommendedName>
</protein>
<dbReference type="GO" id="GO:0006355">
    <property type="term" value="P:regulation of DNA-templated transcription"/>
    <property type="evidence" value="ECO:0007669"/>
    <property type="project" value="InterPro"/>
</dbReference>